<evidence type="ECO:0000256" key="1">
    <source>
        <dbReference type="SAM" id="Phobius"/>
    </source>
</evidence>
<dbReference type="PANTHER" id="PTHR31325">
    <property type="entry name" value="OS01G0798800 PROTEIN-RELATED"/>
    <property type="match status" value="1"/>
</dbReference>
<evidence type="ECO:0000259" key="2">
    <source>
        <dbReference type="Pfam" id="PF13968"/>
    </source>
</evidence>
<dbReference type="Pfam" id="PF13968">
    <property type="entry name" value="DUF4220"/>
    <property type="match status" value="1"/>
</dbReference>
<protein>
    <recommendedName>
        <fullName evidence="2">DUF4220 domain-containing protein</fullName>
    </recommendedName>
</protein>
<evidence type="ECO:0000313" key="3">
    <source>
        <dbReference type="EMBL" id="KAG2631428.1"/>
    </source>
</evidence>
<dbReference type="Proteomes" id="UP000823388">
    <property type="component" value="Chromosome 2N"/>
</dbReference>
<proteinExistence type="predicted"/>
<feature type="transmembrane region" description="Helical" evidence="1">
    <location>
        <begin position="157"/>
        <end position="178"/>
    </location>
</feature>
<dbReference type="EMBL" id="CM029040">
    <property type="protein sequence ID" value="KAG2631428.1"/>
    <property type="molecule type" value="Genomic_DNA"/>
</dbReference>
<keyword evidence="1" id="KW-1133">Transmembrane helix</keyword>
<feature type="transmembrane region" description="Helical" evidence="1">
    <location>
        <begin position="363"/>
        <end position="394"/>
    </location>
</feature>
<organism evidence="3 4">
    <name type="scientific">Panicum virgatum</name>
    <name type="common">Blackwell switchgrass</name>
    <dbReference type="NCBI Taxonomy" id="38727"/>
    <lineage>
        <taxon>Eukaryota</taxon>
        <taxon>Viridiplantae</taxon>
        <taxon>Streptophyta</taxon>
        <taxon>Embryophyta</taxon>
        <taxon>Tracheophyta</taxon>
        <taxon>Spermatophyta</taxon>
        <taxon>Magnoliopsida</taxon>
        <taxon>Liliopsida</taxon>
        <taxon>Poales</taxon>
        <taxon>Poaceae</taxon>
        <taxon>PACMAD clade</taxon>
        <taxon>Panicoideae</taxon>
        <taxon>Panicodae</taxon>
        <taxon>Paniceae</taxon>
        <taxon>Panicinae</taxon>
        <taxon>Panicum</taxon>
        <taxon>Panicum sect. Hiantes</taxon>
    </lineage>
</organism>
<feature type="transmembrane region" description="Helical" evidence="1">
    <location>
        <begin position="184"/>
        <end position="203"/>
    </location>
</feature>
<dbReference type="InterPro" id="IPR007658">
    <property type="entry name" value="DUF594"/>
</dbReference>
<feature type="transmembrane region" description="Helical" evidence="1">
    <location>
        <begin position="123"/>
        <end position="145"/>
    </location>
</feature>
<comment type="caution">
    <text evidence="3">The sequence shown here is derived from an EMBL/GenBank/DDBJ whole genome shotgun (WGS) entry which is preliminary data.</text>
</comment>
<feature type="transmembrane region" description="Helical" evidence="1">
    <location>
        <begin position="69"/>
        <end position="90"/>
    </location>
</feature>
<feature type="transmembrane region" description="Helical" evidence="1">
    <location>
        <begin position="39"/>
        <end position="57"/>
    </location>
</feature>
<dbReference type="Pfam" id="PF04578">
    <property type="entry name" value="DUF594"/>
    <property type="match status" value="1"/>
</dbReference>
<accession>A0A8T0V9T5</accession>
<dbReference type="AlphaFoldDB" id="A0A8T0V9T5"/>
<feature type="domain" description="DUF4220" evidence="2">
    <location>
        <begin position="115"/>
        <end position="507"/>
    </location>
</feature>
<evidence type="ECO:0000313" key="4">
    <source>
        <dbReference type="Proteomes" id="UP000823388"/>
    </source>
</evidence>
<name>A0A8T0V9T5_PANVG</name>
<feature type="transmembrane region" description="Helical" evidence="1">
    <location>
        <begin position="426"/>
        <end position="445"/>
    </location>
</feature>
<dbReference type="InterPro" id="IPR025315">
    <property type="entry name" value="DUF4220"/>
</dbReference>
<keyword evidence="1" id="KW-0472">Membrane</keyword>
<sequence length="775" mass="87438">MSGCSGAALKQLASKVTCDTHLVSSFDKSMGEKMWRANALQLASAILAGLIVRIGIYGQRYRHHHFTRFVFLGATTLFLPVVSAVVSMGAGENDYAIGRRDKETGDFNRLIAECDPDVHSILVVVWASLVQIIMINNTSSVVVAVNDREGGSIGPPFELLVQGLWTFYLGITYILPLTPGTGNIIASAFEVLPFSLICTKMVFKYYAFEKARQSFALGRNPHLISGYMKQQSLQETCHHGEPVRREEKRHVEKQPLGHVLKADSWKASHTNGLVTIDRVWRLDTLKPQKDLCFSFALFKLLRCRFARYEVRKNNAGSKDILSFFWSLLQKDGEHNRVFMVISDEISFLNDYYYSSFPIYYSKYWLPILGIFISLLCIACCCVLLITMFVVLVLIKEYHHLPQMDCHTFCIREPLIGDYTGEHYGSWYLDLVPVFLLLVLVMMAEVRDIASYICSNWTKVALICHLVNRASSQHSSLLKKKWIGLLLRCKCRLMKHWDEKIGQCSILEIHPRTGTLTVPLKRLLHLPDQKRKVKVPAAVKVCIMEVLRSSRNGHLSNGAACLSRRGQVGERLLWACNNKSTSHTIITWHIATSILEVRYTHLDSEEQDSSTNYKIAATRLSCYCAYLVTWCPELLPDDDEWSRSLYEDVKKEVERFFNCCAAGGSLTPEARCQQLIELLGANAEHEVLKEGVRLGEQLVELMVVDGEDTAVWKLMAEFWSEMILYVTPSDNQKGHKEAIASGGELITLLWVLLFHAGIVSRPGEDDSTASTSAGAV</sequence>
<keyword evidence="1" id="KW-0812">Transmembrane</keyword>
<keyword evidence="4" id="KW-1185">Reference proteome</keyword>
<reference evidence="3" key="1">
    <citation type="submission" date="2020-05" db="EMBL/GenBank/DDBJ databases">
        <title>WGS assembly of Panicum virgatum.</title>
        <authorList>
            <person name="Lovell J.T."/>
            <person name="Jenkins J."/>
            <person name="Shu S."/>
            <person name="Juenger T.E."/>
            <person name="Schmutz J."/>
        </authorList>
    </citation>
    <scope>NUCLEOTIDE SEQUENCE</scope>
    <source>
        <strain evidence="3">AP13</strain>
    </source>
</reference>
<gene>
    <name evidence="3" type="ORF">PVAP13_2NG030600</name>
</gene>